<dbReference type="PRINTS" id="PR00359">
    <property type="entry name" value="BP450"/>
</dbReference>
<dbReference type="InterPro" id="IPR002397">
    <property type="entry name" value="Cyt_P450_B"/>
</dbReference>
<dbReference type="EMBL" id="JAMQOL010000075">
    <property type="protein sequence ID" value="MCM4084328.1"/>
    <property type="molecule type" value="Genomic_DNA"/>
</dbReference>
<dbReference type="Proteomes" id="UP001523216">
    <property type="component" value="Unassembled WGS sequence"/>
</dbReference>
<keyword evidence="2" id="KW-0560">Oxidoreductase</keyword>
<organism evidence="3 4">
    <name type="scientific">Paractinoplanes hotanensis</name>
    <dbReference type="NCBI Taxonomy" id="2906497"/>
    <lineage>
        <taxon>Bacteria</taxon>
        <taxon>Bacillati</taxon>
        <taxon>Actinomycetota</taxon>
        <taxon>Actinomycetes</taxon>
        <taxon>Micromonosporales</taxon>
        <taxon>Micromonosporaceae</taxon>
        <taxon>Paractinoplanes</taxon>
    </lineage>
</organism>
<dbReference type="InterPro" id="IPR001128">
    <property type="entry name" value="Cyt_P450"/>
</dbReference>
<keyword evidence="4" id="KW-1185">Reference proteome</keyword>
<dbReference type="Pfam" id="PF00067">
    <property type="entry name" value="p450"/>
    <property type="match status" value="1"/>
</dbReference>
<comment type="similarity">
    <text evidence="1 2">Belongs to the cytochrome P450 family.</text>
</comment>
<accession>A0ABT0YE42</accession>
<dbReference type="PANTHER" id="PTHR46696:SF1">
    <property type="entry name" value="CYTOCHROME P450 YJIB-RELATED"/>
    <property type="match status" value="1"/>
</dbReference>
<evidence type="ECO:0000313" key="3">
    <source>
        <dbReference type="EMBL" id="MCM4084328.1"/>
    </source>
</evidence>
<dbReference type="RefSeq" id="WP_251804080.1">
    <property type="nucleotide sequence ID" value="NZ_JAMQOL010000075.1"/>
</dbReference>
<dbReference type="PROSITE" id="PS00086">
    <property type="entry name" value="CYTOCHROME_P450"/>
    <property type="match status" value="1"/>
</dbReference>
<reference evidence="3 4" key="1">
    <citation type="submission" date="2022-06" db="EMBL/GenBank/DDBJ databases">
        <title>Actinoplanes abujensis sp. nov., isolated from Nigerian arid soil.</title>
        <authorList>
            <person name="Ding P."/>
        </authorList>
    </citation>
    <scope>NUCLEOTIDE SEQUENCE [LARGE SCALE GENOMIC DNA]</scope>
    <source>
        <strain evidence="4">TRM88002</strain>
    </source>
</reference>
<dbReference type="PANTHER" id="PTHR46696">
    <property type="entry name" value="P450, PUTATIVE (EUROFUNG)-RELATED"/>
    <property type="match status" value="1"/>
</dbReference>
<keyword evidence="2" id="KW-0408">Iron</keyword>
<keyword evidence="2" id="KW-0503">Monooxygenase</keyword>
<sequence>MSHNTEPETASRLPVVTITPQFKAQAPLALADLRAGGPVRRVRLASGLEAWAVLSYTESRTALTHPHLLKNPEPALAALDAAGFTSHEVGHGFGGSMLFSDPPDHTRLRRLVAPTFSARRTGLLAGRVQVIADEILDMMAQQDEVDLVEAFCAPLPMTVICELLGVPVDERAQFRTWSQALVGIPSPERRENGVRLNRYLADLVERKRAAPSDDLLSDLIAQHNEEDGRLSHVELIAMAALLVVAGHDTTVNLLGNAMVALFRQPEQAELLRSRPDLVAGAVEEFLRVDSSVEQSTFRFAAEELELGGTRIRRGDLVVVYLGEASRDAPQDDGADPAKLDVSRTNARHLAFGHGIHHCVGAPLARMEASIAIGALLRRFPALRPAISLTDVPWIPAGMMRGPVRLPVRLHD</sequence>
<dbReference type="Gene3D" id="1.10.630.10">
    <property type="entry name" value="Cytochrome P450"/>
    <property type="match status" value="1"/>
</dbReference>
<evidence type="ECO:0000256" key="1">
    <source>
        <dbReference type="ARBA" id="ARBA00010617"/>
    </source>
</evidence>
<dbReference type="InterPro" id="IPR017972">
    <property type="entry name" value="Cyt_P450_CS"/>
</dbReference>
<evidence type="ECO:0000313" key="4">
    <source>
        <dbReference type="Proteomes" id="UP001523216"/>
    </source>
</evidence>
<dbReference type="InterPro" id="IPR036396">
    <property type="entry name" value="Cyt_P450_sf"/>
</dbReference>
<proteinExistence type="inferred from homology"/>
<keyword evidence="2" id="KW-0349">Heme</keyword>
<dbReference type="SUPFAM" id="SSF48264">
    <property type="entry name" value="Cytochrome P450"/>
    <property type="match status" value="1"/>
</dbReference>
<comment type="caution">
    <text evidence="3">The sequence shown here is derived from an EMBL/GenBank/DDBJ whole genome shotgun (WGS) entry which is preliminary data.</text>
</comment>
<gene>
    <name evidence="3" type="ORF">LXN57_43025</name>
</gene>
<keyword evidence="2" id="KW-0479">Metal-binding</keyword>
<protein>
    <submittedName>
        <fullName evidence="3">Cytochrome P450</fullName>
    </submittedName>
</protein>
<dbReference type="CDD" id="cd11029">
    <property type="entry name" value="CYP107-like"/>
    <property type="match status" value="1"/>
</dbReference>
<name>A0ABT0YE42_9ACTN</name>
<evidence type="ECO:0000256" key="2">
    <source>
        <dbReference type="RuleBase" id="RU000461"/>
    </source>
</evidence>